<dbReference type="CDD" id="cd04730">
    <property type="entry name" value="NPD_like"/>
    <property type="match status" value="1"/>
</dbReference>
<evidence type="ECO:0000256" key="2">
    <source>
        <dbReference type="ARBA" id="ARBA00009881"/>
    </source>
</evidence>
<dbReference type="InterPro" id="IPR013785">
    <property type="entry name" value="Aldolase_TIM"/>
</dbReference>
<dbReference type="GO" id="GO:0018580">
    <property type="term" value="F:nitronate monooxygenase activity"/>
    <property type="evidence" value="ECO:0007669"/>
    <property type="project" value="InterPro"/>
</dbReference>
<comment type="cofactor">
    <cofactor evidence="1">
        <name>FMN</name>
        <dbReference type="ChEBI" id="CHEBI:58210"/>
    </cofactor>
</comment>
<dbReference type="SUPFAM" id="SSF51412">
    <property type="entry name" value="Inosine monophosphate dehydrogenase (IMPDH)"/>
    <property type="match status" value="1"/>
</dbReference>
<evidence type="ECO:0000256" key="1">
    <source>
        <dbReference type="ARBA" id="ARBA00001917"/>
    </source>
</evidence>
<dbReference type="HOGENOM" id="CLU_038732_5_1_5"/>
<accession>S3HEU7</accession>
<dbReference type="Proteomes" id="UP000014411">
    <property type="component" value="Unassembled WGS sequence"/>
</dbReference>
<comment type="caution">
    <text evidence="10">The sequence shown here is derived from an EMBL/GenBank/DDBJ whole genome shotgun (WGS) entry which is preliminary data.</text>
</comment>
<keyword evidence="5" id="KW-0288">FMN</keyword>
<dbReference type="GO" id="GO:0009636">
    <property type="term" value="P:response to toxic substance"/>
    <property type="evidence" value="ECO:0007669"/>
    <property type="project" value="UniProtKB-KW"/>
</dbReference>
<organism evidence="10 11">
    <name type="scientific">Rhizobium grahamii CCGE 502</name>
    <dbReference type="NCBI Taxonomy" id="990285"/>
    <lineage>
        <taxon>Bacteria</taxon>
        <taxon>Pseudomonadati</taxon>
        <taxon>Pseudomonadota</taxon>
        <taxon>Alphaproteobacteria</taxon>
        <taxon>Hyphomicrobiales</taxon>
        <taxon>Rhizobiaceae</taxon>
        <taxon>Rhizobium/Agrobacterium group</taxon>
        <taxon>Rhizobium</taxon>
    </lineage>
</organism>
<proteinExistence type="inferred from homology"/>
<name>S3HEU7_9HYPH</name>
<keyword evidence="6" id="KW-0560">Oxidoreductase</keyword>
<keyword evidence="11" id="KW-1185">Reference proteome</keyword>
<keyword evidence="10" id="KW-0223">Dioxygenase</keyword>
<gene>
    <name evidence="10" type="ORF">RGCCGE502_15050</name>
</gene>
<comment type="catalytic activity">
    <reaction evidence="9">
        <text>3 propionate 3-nitronate + 3 O2 + H2O = 3 3-oxopropanoate + 2 nitrate + nitrite + H2O2 + 3 H(+)</text>
        <dbReference type="Rhea" id="RHEA:57332"/>
        <dbReference type="ChEBI" id="CHEBI:15377"/>
        <dbReference type="ChEBI" id="CHEBI:15378"/>
        <dbReference type="ChEBI" id="CHEBI:15379"/>
        <dbReference type="ChEBI" id="CHEBI:16240"/>
        <dbReference type="ChEBI" id="CHEBI:16301"/>
        <dbReference type="ChEBI" id="CHEBI:17632"/>
        <dbReference type="ChEBI" id="CHEBI:33190"/>
        <dbReference type="ChEBI" id="CHEBI:136067"/>
    </reaction>
</comment>
<keyword evidence="4" id="KW-0285">Flavoprotein</keyword>
<keyword evidence="7" id="KW-0503">Monooxygenase</keyword>
<evidence type="ECO:0000256" key="3">
    <source>
        <dbReference type="ARBA" id="ARBA00022575"/>
    </source>
</evidence>
<dbReference type="STRING" id="990285.RGCCGE502_15050"/>
<dbReference type="AlphaFoldDB" id="S3HEU7"/>
<sequence>MPTEVDSELLPQLGLKYPLIVAPMAGGPSTPELVVAASAAGALGSVGAAYSNPAAIVEFADKVRQRTNKPFAINLFTPHPAPTVDAAAVERAIAATAGYRAELDLTPPHFSPPFQEDFDAQFEAVLRIRPAVFSFVFGLLAPEHTKAAREAGILLIGTATSPEEARALEDSGVDAITLQGFEAGGHRGIFEPDAADPEILLRDLLAQCREKVRVPLIAAGGIMTAADVRAAFAVGARAVQMGTAFLATREAGTSAPYRSALNVPKRKTRTTRVFSGRFARGIENRFMTEMTPNMDAVMPFPAQNKFTRDLRGASTAKGSADFLSLWAGTGEGELWQGSTAELIDSLFAE</sequence>
<dbReference type="PANTHER" id="PTHR42747">
    <property type="entry name" value="NITRONATE MONOOXYGENASE-RELATED"/>
    <property type="match status" value="1"/>
</dbReference>
<evidence type="ECO:0000256" key="4">
    <source>
        <dbReference type="ARBA" id="ARBA00022630"/>
    </source>
</evidence>
<dbReference type="GO" id="GO:0051213">
    <property type="term" value="F:dioxygenase activity"/>
    <property type="evidence" value="ECO:0007669"/>
    <property type="project" value="UniProtKB-KW"/>
</dbReference>
<dbReference type="InterPro" id="IPR004136">
    <property type="entry name" value="NMO"/>
</dbReference>
<evidence type="ECO:0000256" key="8">
    <source>
        <dbReference type="ARBA" id="ARBA00031155"/>
    </source>
</evidence>
<evidence type="ECO:0000256" key="7">
    <source>
        <dbReference type="ARBA" id="ARBA00023033"/>
    </source>
</evidence>
<dbReference type="Pfam" id="PF03060">
    <property type="entry name" value="NMO"/>
    <property type="match status" value="1"/>
</dbReference>
<evidence type="ECO:0000256" key="9">
    <source>
        <dbReference type="ARBA" id="ARBA00049401"/>
    </source>
</evidence>
<evidence type="ECO:0000256" key="5">
    <source>
        <dbReference type="ARBA" id="ARBA00022643"/>
    </source>
</evidence>
<evidence type="ECO:0000313" key="10">
    <source>
        <dbReference type="EMBL" id="EPE97377.1"/>
    </source>
</evidence>
<dbReference type="PANTHER" id="PTHR42747:SF3">
    <property type="entry name" value="NITRONATE MONOOXYGENASE-RELATED"/>
    <property type="match status" value="1"/>
</dbReference>
<evidence type="ECO:0000313" key="11">
    <source>
        <dbReference type="Proteomes" id="UP000014411"/>
    </source>
</evidence>
<comment type="similarity">
    <text evidence="2">Belongs to the nitronate monooxygenase family. NMO class I subfamily.</text>
</comment>
<keyword evidence="3" id="KW-0216">Detoxification</keyword>
<reference evidence="10 11" key="1">
    <citation type="journal article" date="2012" name="J. Bacteriol.">
        <title>Genome sequence of Rhizobium grahamii CCGE502, a broad-host-range symbiont with low nodulation competitiveness in Phaseolus vulgaris.</title>
        <authorList>
            <person name="Althabegoiti M.J."/>
            <person name="Lozano L."/>
            <person name="Torres-Tejerizo G."/>
            <person name="Ormeno-Orrillo E."/>
            <person name="Rogel M.A."/>
            <person name="Gonzalez V."/>
            <person name="Martinez-Romero E."/>
        </authorList>
    </citation>
    <scope>NUCLEOTIDE SEQUENCE [LARGE SCALE GENOMIC DNA]</scope>
    <source>
        <strain evidence="10 11">CCGE 502</strain>
    </source>
</reference>
<dbReference type="eggNOG" id="COG2070">
    <property type="taxonomic scope" value="Bacteria"/>
</dbReference>
<dbReference type="Gene3D" id="3.20.20.70">
    <property type="entry name" value="Aldolase class I"/>
    <property type="match status" value="1"/>
</dbReference>
<dbReference type="EMBL" id="AEYE02000015">
    <property type="protein sequence ID" value="EPE97377.1"/>
    <property type="molecule type" value="Genomic_DNA"/>
</dbReference>
<protein>
    <recommendedName>
        <fullName evidence="8">Propionate 3-nitronate monooxygenase</fullName>
    </recommendedName>
</protein>
<dbReference type="RefSeq" id="WP_016555017.1">
    <property type="nucleotide sequence ID" value="NZ_AEYE02000015.1"/>
</dbReference>
<evidence type="ECO:0000256" key="6">
    <source>
        <dbReference type="ARBA" id="ARBA00023002"/>
    </source>
</evidence>